<feature type="domain" description="Thiamine pyrophosphate enzyme TPP-binding" evidence="5">
    <location>
        <begin position="383"/>
        <end position="529"/>
    </location>
</feature>
<protein>
    <submittedName>
        <fullName evidence="7">Acetolactate synthase large subunit</fullName>
        <ecNumber evidence="7">2.2.1.6</ecNumber>
    </submittedName>
</protein>
<dbReference type="GO" id="GO:0005948">
    <property type="term" value="C:acetolactate synthase complex"/>
    <property type="evidence" value="ECO:0007669"/>
    <property type="project" value="TreeGrafter"/>
</dbReference>
<evidence type="ECO:0000259" key="4">
    <source>
        <dbReference type="Pfam" id="PF00205"/>
    </source>
</evidence>
<dbReference type="SUPFAM" id="SSF52518">
    <property type="entry name" value="Thiamin diphosphate-binding fold (THDP-binding)"/>
    <property type="match status" value="2"/>
</dbReference>
<comment type="similarity">
    <text evidence="1 3">Belongs to the TPP enzyme family.</text>
</comment>
<feature type="domain" description="Thiamine pyrophosphate enzyme N-terminal TPP-binding" evidence="6">
    <location>
        <begin position="1"/>
        <end position="117"/>
    </location>
</feature>
<name>A0A944MC29_9GAMM</name>
<dbReference type="InterPro" id="IPR000399">
    <property type="entry name" value="TPP-bd_CS"/>
</dbReference>
<sequence>MKASELMVKCLENEGIEYIFGVPGEENADFVMALEQSDKIEFILTRHEQGAAFMAEIYGRLTGNPAVCLGTLGPGATNLITGVADANMDRAPMLVLTGQGSTVRLHKESHQIMDVVDMFRPVTKWATSIYNAITIPEVIRKAVRLSRTEKPGAVHIELPEDIAKHPVDSEPLTPHRFRRSVADDKIADQAFALIAKAKRPVIIAGNGAIRRRAAKQLRLMCEKTGIGVLSTFMAKGAVDMDAEYCLYTIGLGSKDYPTLAIDDADLVITLGFDMVEYHPRLWNPHKNKTILHADFLPAEIDEYYHPELELVGDLAHTIWMLNERLTTHGVPDFELSQQAETRRLMQNELAEHAIDDTSGSIRPQKMLWDARKVMGPEDIVLSDVGAHKMWVARHYHCHEPNTCLIPNGFCSMGFALPGAIAASLVMPQRRILGISGDAGFLMNVQEMETAKRLNANLVMLIWEDHAYGLIAWKQESEFGRHTKLSFGNPDWLQLASAFGWHGHHVEQSNRFAETLEAAFMEQGPSLIVVPVDYRENMALTRRLGEMTEPCPVAS</sequence>
<dbReference type="EMBL" id="JAHHGM010000007">
    <property type="protein sequence ID" value="MBT2989153.1"/>
    <property type="molecule type" value="Genomic_DNA"/>
</dbReference>
<evidence type="ECO:0000256" key="2">
    <source>
        <dbReference type="ARBA" id="ARBA00023052"/>
    </source>
</evidence>
<dbReference type="SUPFAM" id="SSF52467">
    <property type="entry name" value="DHS-like NAD/FAD-binding domain"/>
    <property type="match status" value="1"/>
</dbReference>
<evidence type="ECO:0000256" key="1">
    <source>
        <dbReference type="ARBA" id="ARBA00007812"/>
    </source>
</evidence>
<comment type="caution">
    <text evidence="7">The sequence shown here is derived from an EMBL/GenBank/DDBJ whole genome shotgun (WGS) entry which is preliminary data.</text>
</comment>
<dbReference type="GO" id="GO:0000287">
    <property type="term" value="F:magnesium ion binding"/>
    <property type="evidence" value="ECO:0007669"/>
    <property type="project" value="InterPro"/>
</dbReference>
<evidence type="ECO:0000259" key="6">
    <source>
        <dbReference type="Pfam" id="PF02776"/>
    </source>
</evidence>
<dbReference type="GO" id="GO:0050660">
    <property type="term" value="F:flavin adenine dinucleotide binding"/>
    <property type="evidence" value="ECO:0007669"/>
    <property type="project" value="TreeGrafter"/>
</dbReference>
<feature type="domain" description="Thiamine pyrophosphate enzyme central" evidence="4">
    <location>
        <begin position="188"/>
        <end position="320"/>
    </location>
</feature>
<dbReference type="InterPro" id="IPR011766">
    <property type="entry name" value="TPP_enzyme_TPP-bd"/>
</dbReference>
<dbReference type="InterPro" id="IPR012001">
    <property type="entry name" value="Thiamin_PyroP_enz_TPP-bd_dom"/>
</dbReference>
<dbReference type="InterPro" id="IPR029035">
    <property type="entry name" value="DHS-like_NAD/FAD-binding_dom"/>
</dbReference>
<dbReference type="NCBIfam" id="NF006187">
    <property type="entry name" value="PRK08322.1"/>
    <property type="match status" value="1"/>
</dbReference>
<dbReference type="GO" id="GO:0009099">
    <property type="term" value="P:L-valine biosynthetic process"/>
    <property type="evidence" value="ECO:0007669"/>
    <property type="project" value="TreeGrafter"/>
</dbReference>
<dbReference type="Pfam" id="PF02775">
    <property type="entry name" value="TPP_enzyme_C"/>
    <property type="match status" value="1"/>
</dbReference>
<keyword evidence="2 3" id="KW-0786">Thiamine pyrophosphate</keyword>
<dbReference type="AlphaFoldDB" id="A0A944MC29"/>
<dbReference type="GO" id="GO:0030976">
    <property type="term" value="F:thiamine pyrophosphate binding"/>
    <property type="evidence" value="ECO:0007669"/>
    <property type="project" value="InterPro"/>
</dbReference>
<dbReference type="Proteomes" id="UP000770889">
    <property type="component" value="Unassembled WGS sequence"/>
</dbReference>
<dbReference type="GO" id="GO:0009097">
    <property type="term" value="P:isoleucine biosynthetic process"/>
    <property type="evidence" value="ECO:0007669"/>
    <property type="project" value="TreeGrafter"/>
</dbReference>
<proteinExistence type="inferred from homology"/>
<keyword evidence="7" id="KW-0808">Transferase</keyword>
<dbReference type="PROSITE" id="PS00187">
    <property type="entry name" value="TPP_ENZYMES"/>
    <property type="match status" value="1"/>
</dbReference>
<gene>
    <name evidence="7" type="ORF">KME65_09335</name>
</gene>
<evidence type="ECO:0000313" key="8">
    <source>
        <dbReference type="Proteomes" id="UP000770889"/>
    </source>
</evidence>
<dbReference type="PANTHER" id="PTHR18968:SF129">
    <property type="entry name" value="ACETOLACTATE SYNTHASE"/>
    <property type="match status" value="1"/>
</dbReference>
<dbReference type="PANTHER" id="PTHR18968">
    <property type="entry name" value="THIAMINE PYROPHOSPHATE ENZYMES"/>
    <property type="match status" value="1"/>
</dbReference>
<dbReference type="FunFam" id="3.40.50.970:FF:000007">
    <property type="entry name" value="Acetolactate synthase"/>
    <property type="match status" value="1"/>
</dbReference>
<organism evidence="7 8">
    <name type="scientific">Candidatus Thiodiazotropha taylori</name>
    <dbReference type="NCBI Taxonomy" id="2792791"/>
    <lineage>
        <taxon>Bacteria</taxon>
        <taxon>Pseudomonadati</taxon>
        <taxon>Pseudomonadota</taxon>
        <taxon>Gammaproteobacteria</taxon>
        <taxon>Chromatiales</taxon>
        <taxon>Sedimenticolaceae</taxon>
        <taxon>Candidatus Thiodiazotropha</taxon>
    </lineage>
</organism>
<accession>A0A944MC29</accession>
<dbReference type="InterPro" id="IPR012000">
    <property type="entry name" value="Thiamin_PyroP_enz_cen_dom"/>
</dbReference>
<dbReference type="Pfam" id="PF02776">
    <property type="entry name" value="TPP_enzyme_N"/>
    <property type="match status" value="1"/>
</dbReference>
<dbReference type="InterPro" id="IPR029061">
    <property type="entry name" value="THDP-binding"/>
</dbReference>
<dbReference type="CDD" id="cd07035">
    <property type="entry name" value="TPP_PYR_POX_like"/>
    <property type="match status" value="1"/>
</dbReference>
<evidence type="ECO:0000256" key="3">
    <source>
        <dbReference type="RuleBase" id="RU362132"/>
    </source>
</evidence>
<evidence type="ECO:0000259" key="5">
    <source>
        <dbReference type="Pfam" id="PF02775"/>
    </source>
</evidence>
<dbReference type="Pfam" id="PF00205">
    <property type="entry name" value="TPP_enzyme_M"/>
    <property type="match status" value="1"/>
</dbReference>
<dbReference type="EC" id="2.2.1.6" evidence="7"/>
<dbReference type="InterPro" id="IPR045229">
    <property type="entry name" value="TPP_enz"/>
</dbReference>
<dbReference type="Gene3D" id="3.40.50.970">
    <property type="match status" value="2"/>
</dbReference>
<evidence type="ECO:0000313" key="7">
    <source>
        <dbReference type="EMBL" id="MBT2989153.1"/>
    </source>
</evidence>
<dbReference type="Gene3D" id="3.40.50.1220">
    <property type="entry name" value="TPP-binding domain"/>
    <property type="match status" value="1"/>
</dbReference>
<dbReference type="GO" id="GO:0003984">
    <property type="term" value="F:acetolactate synthase activity"/>
    <property type="evidence" value="ECO:0007669"/>
    <property type="project" value="UniProtKB-EC"/>
</dbReference>
<reference evidence="7 8" key="1">
    <citation type="submission" date="2021-05" db="EMBL/GenBank/DDBJ databases">
        <title>Genetic and Functional Diversity in Clade A Lucinid endosymbionts from the Bahamas.</title>
        <authorList>
            <person name="Giani N.M."/>
            <person name="Engel A.S."/>
            <person name="Campbell B.J."/>
        </authorList>
    </citation>
    <scope>NUCLEOTIDE SEQUENCE [LARGE SCALE GENOMIC DNA]</scope>
    <source>
        <strain evidence="7">LUC16012Gg_MoonRockCtena</strain>
    </source>
</reference>